<dbReference type="InterPro" id="IPR027791">
    <property type="entry name" value="Galactosyl_T_C"/>
</dbReference>
<keyword evidence="1 3" id="KW-0808">Transferase</keyword>
<dbReference type="InterPro" id="IPR029044">
    <property type="entry name" value="Nucleotide-diphossugar_trans"/>
</dbReference>
<gene>
    <name evidence="3" type="ORF">BECKDK2373C_GA0170839_10524</name>
</gene>
<sequence>MTVKYSFITFSFGEGRLKHAKVLLASLKQFSRNDVEFLIVEKGSRFLENTPYRYIPVSSDESYNRALCLDAGARAARGEFLILHDIDIPLPSGFFDNLDRMADRYRYFSTYNEIHHLTEEDTDRVFSHPEKFRYGYYGFTGERMRRFGGDVRGGSSCIHREIYFACGGMNPAFTVWGGEDEEFHVRANLLSPCGTPETALVHLYHLPADRDPPVLHADPRYIKNVELLAKTHGDPRGVIKELKNRR</sequence>
<evidence type="ECO:0000259" key="2">
    <source>
        <dbReference type="Pfam" id="PF02709"/>
    </source>
</evidence>
<keyword evidence="3" id="KW-0328">Glycosyltransferase</keyword>
<name>A0A450SQ12_9GAMM</name>
<dbReference type="Gene3D" id="3.90.550.10">
    <property type="entry name" value="Spore Coat Polysaccharide Biosynthesis Protein SpsA, Chain A"/>
    <property type="match status" value="1"/>
</dbReference>
<organism evidence="3">
    <name type="scientific">Candidatus Kentrum sp. DK</name>
    <dbReference type="NCBI Taxonomy" id="2126562"/>
    <lineage>
        <taxon>Bacteria</taxon>
        <taxon>Pseudomonadati</taxon>
        <taxon>Pseudomonadota</taxon>
        <taxon>Gammaproteobacteria</taxon>
        <taxon>Candidatus Kentrum</taxon>
    </lineage>
</organism>
<evidence type="ECO:0000313" key="3">
    <source>
        <dbReference type="EMBL" id="VFJ56054.1"/>
    </source>
</evidence>
<reference evidence="3" key="1">
    <citation type="submission" date="2019-02" db="EMBL/GenBank/DDBJ databases">
        <authorList>
            <person name="Gruber-Vodicka R. H."/>
            <person name="Seah K. B. B."/>
        </authorList>
    </citation>
    <scope>NUCLEOTIDE SEQUENCE</scope>
    <source>
        <strain evidence="3">BECK_DK161</strain>
    </source>
</reference>
<dbReference type="AlphaFoldDB" id="A0A450SQ12"/>
<accession>A0A450SQ12</accession>
<dbReference type="SUPFAM" id="SSF53448">
    <property type="entry name" value="Nucleotide-diphospho-sugar transferases"/>
    <property type="match status" value="1"/>
</dbReference>
<feature type="domain" description="Galactosyltransferase C-terminal" evidence="2">
    <location>
        <begin position="150"/>
        <end position="187"/>
    </location>
</feature>
<dbReference type="CDD" id="cd00761">
    <property type="entry name" value="Glyco_tranf_GTA_type"/>
    <property type="match status" value="1"/>
</dbReference>
<dbReference type="GO" id="GO:0016757">
    <property type="term" value="F:glycosyltransferase activity"/>
    <property type="evidence" value="ECO:0007669"/>
    <property type="project" value="UniProtKB-KW"/>
</dbReference>
<evidence type="ECO:0000256" key="1">
    <source>
        <dbReference type="ARBA" id="ARBA00022679"/>
    </source>
</evidence>
<proteinExistence type="predicted"/>
<dbReference type="EMBL" id="CAADEY010000052">
    <property type="protein sequence ID" value="VFJ56054.1"/>
    <property type="molecule type" value="Genomic_DNA"/>
</dbReference>
<protein>
    <submittedName>
        <fullName evidence="3">N-terminal domain of galactosyltransferase</fullName>
    </submittedName>
</protein>
<dbReference type="Pfam" id="PF02709">
    <property type="entry name" value="Glyco_transf_7C"/>
    <property type="match status" value="1"/>
</dbReference>